<dbReference type="Ensembl" id="ENSLCAT00010055635.1">
    <property type="protein sequence ID" value="ENSLCAP00010054226.1"/>
    <property type="gene ID" value="ENSLCAG00010025259.1"/>
</dbReference>
<dbReference type="Gene3D" id="1.10.533.10">
    <property type="entry name" value="Death Domain, Fas"/>
    <property type="match status" value="1"/>
</dbReference>
<accession>A0A4W6FSL6</accession>
<evidence type="ECO:0000313" key="2">
    <source>
        <dbReference type="Proteomes" id="UP000314980"/>
    </source>
</evidence>
<sequence>MKNLRKNFPSVILNKARLVVDTVRRKGEAASSEMIELLCELDPFLCEHLELM</sequence>
<organism evidence="1 2">
    <name type="scientific">Lates calcarifer</name>
    <name type="common">Barramundi</name>
    <name type="synonym">Holocentrus calcarifer</name>
    <dbReference type="NCBI Taxonomy" id="8187"/>
    <lineage>
        <taxon>Eukaryota</taxon>
        <taxon>Metazoa</taxon>
        <taxon>Chordata</taxon>
        <taxon>Craniata</taxon>
        <taxon>Vertebrata</taxon>
        <taxon>Euteleostomi</taxon>
        <taxon>Actinopterygii</taxon>
        <taxon>Neopterygii</taxon>
        <taxon>Teleostei</taxon>
        <taxon>Neoteleostei</taxon>
        <taxon>Acanthomorphata</taxon>
        <taxon>Carangaria</taxon>
        <taxon>Carangaria incertae sedis</taxon>
        <taxon>Centropomidae</taxon>
        <taxon>Lates</taxon>
    </lineage>
</organism>
<name>A0A4W6FSL6_LATCA</name>
<evidence type="ECO:0000313" key="1">
    <source>
        <dbReference type="Ensembl" id="ENSLCAP00010054226.1"/>
    </source>
</evidence>
<reference evidence="2" key="1">
    <citation type="submission" date="2015-09" db="EMBL/GenBank/DDBJ databases">
        <authorList>
            <person name="Sai Rama Sridatta P."/>
        </authorList>
    </citation>
    <scope>NUCLEOTIDE SEQUENCE [LARGE SCALE GENOMIC DNA]</scope>
</reference>
<protein>
    <recommendedName>
        <fullName evidence="3">CARD domain-containing protein</fullName>
    </recommendedName>
</protein>
<dbReference type="Proteomes" id="UP000314980">
    <property type="component" value="Unassembled WGS sequence"/>
</dbReference>
<dbReference type="InParanoid" id="A0A4W6FSL6"/>
<reference evidence="1" key="2">
    <citation type="submission" date="2025-08" db="UniProtKB">
        <authorList>
            <consortium name="Ensembl"/>
        </authorList>
    </citation>
    <scope>IDENTIFICATION</scope>
</reference>
<dbReference type="SUPFAM" id="SSF47986">
    <property type="entry name" value="DEATH domain"/>
    <property type="match status" value="1"/>
</dbReference>
<dbReference type="InterPro" id="IPR011029">
    <property type="entry name" value="DEATH-like_dom_sf"/>
</dbReference>
<evidence type="ECO:0008006" key="3">
    <source>
        <dbReference type="Google" id="ProtNLM"/>
    </source>
</evidence>
<reference evidence="1" key="3">
    <citation type="submission" date="2025-09" db="UniProtKB">
        <authorList>
            <consortium name="Ensembl"/>
        </authorList>
    </citation>
    <scope>IDENTIFICATION</scope>
</reference>
<dbReference type="AlphaFoldDB" id="A0A4W6FSL6"/>
<keyword evidence="2" id="KW-1185">Reference proteome</keyword>
<proteinExistence type="predicted"/>